<name>A0AA97FFD3_9EURY</name>
<organism evidence="1 2">
    <name type="scientific">Methanochimaera problematica</name>
    <dbReference type="NCBI Taxonomy" id="2609417"/>
    <lineage>
        <taxon>Archaea</taxon>
        <taxon>Methanobacteriati</taxon>
        <taxon>Methanobacteriota</taxon>
        <taxon>Stenosarchaea group</taxon>
        <taxon>Methanomicrobia</taxon>
        <taxon>Methanomicrobiales</taxon>
        <taxon>Methanomicrobiaceae</taxon>
        <taxon>Methanochimaera</taxon>
    </lineage>
</organism>
<protein>
    <submittedName>
        <fullName evidence="1">Galactose-1-phosphate uridylyltransferase</fullName>
    </submittedName>
</protein>
<reference evidence="1 2" key="1">
    <citation type="submission" date="2019-09" db="EMBL/GenBank/DDBJ databases">
        <title>The complete genome of Methanoplanus sp. FWC-SCC4.</title>
        <authorList>
            <person name="Chen S.-C."/>
            <person name="Zhou Y.-Z."/>
            <person name="Lai M.-C."/>
        </authorList>
    </citation>
    <scope>NUCLEOTIDE SEQUENCE [LARGE SCALE GENOMIC DNA]</scope>
    <source>
        <strain evidence="1 2">FWC-SCC4</strain>
    </source>
</reference>
<dbReference type="Gene3D" id="3.30.428.10">
    <property type="entry name" value="HIT-like"/>
    <property type="match status" value="1"/>
</dbReference>
<gene>
    <name evidence="1" type="ORF">F1737_01890</name>
</gene>
<keyword evidence="1" id="KW-0548">Nucleotidyltransferase</keyword>
<dbReference type="SUPFAM" id="SSF54197">
    <property type="entry name" value="HIT-like"/>
    <property type="match status" value="1"/>
</dbReference>
<dbReference type="Proteomes" id="UP001301797">
    <property type="component" value="Chromosome"/>
</dbReference>
<dbReference type="AlphaFoldDB" id="A0AA97FFD3"/>
<keyword evidence="2" id="KW-1185">Reference proteome</keyword>
<sequence length="313" mass="36050">MYSFSEIQTNSGIVQYRTENLTGIKCRISPERIKRNIDNPDFSKYNNEPCPFCPENVLINTPVFKDGTRIQKGESITFPNLFPFARKHVVTVITKDHNVRTFSKKQIEDAIDGQYRALINETGYSSINWNFLPSAGASMLHPHMQGISDYTPSNLTEKYITNSYKYYQEKGKNYWDELIHTEMKSSRFIAGSEIIWAANPVPLGEKEIRGYMPFSTLDELESYIDLISKGMKNIIDFYNYLGHYAFNFSLYTGTPKNKNKGFRAFCSFIARINPNRACTSDTAFMERLHMEPVILTLPEDLGEAYSNFKINTK</sequence>
<dbReference type="KEGG" id="mefw:F1737_01890"/>
<dbReference type="InterPro" id="IPR036265">
    <property type="entry name" value="HIT-like_sf"/>
</dbReference>
<dbReference type="EMBL" id="CP043875">
    <property type="protein sequence ID" value="WOF17283.1"/>
    <property type="molecule type" value="Genomic_DNA"/>
</dbReference>
<dbReference type="GO" id="GO:0016779">
    <property type="term" value="F:nucleotidyltransferase activity"/>
    <property type="evidence" value="ECO:0007669"/>
    <property type="project" value="UniProtKB-KW"/>
</dbReference>
<proteinExistence type="predicted"/>
<evidence type="ECO:0000313" key="2">
    <source>
        <dbReference type="Proteomes" id="UP001301797"/>
    </source>
</evidence>
<keyword evidence="1" id="KW-0808">Transferase</keyword>
<evidence type="ECO:0000313" key="1">
    <source>
        <dbReference type="EMBL" id="WOF17283.1"/>
    </source>
</evidence>
<accession>A0AA97FFD3</accession>